<evidence type="ECO:0000259" key="2">
    <source>
        <dbReference type="PROSITE" id="PS51352"/>
    </source>
</evidence>
<protein>
    <submittedName>
        <fullName evidence="3">TlpA family protein disulfide reductase</fullName>
    </submittedName>
</protein>
<dbReference type="CDD" id="cd02966">
    <property type="entry name" value="TlpA_like_family"/>
    <property type="match status" value="1"/>
</dbReference>
<evidence type="ECO:0000256" key="1">
    <source>
        <dbReference type="SAM" id="SignalP"/>
    </source>
</evidence>
<keyword evidence="4" id="KW-1185">Reference proteome</keyword>
<organism evidence="3 4">
    <name type="scientific">Dokdonia ponticola</name>
    <dbReference type="NCBI Taxonomy" id="2041041"/>
    <lineage>
        <taxon>Bacteria</taxon>
        <taxon>Pseudomonadati</taxon>
        <taxon>Bacteroidota</taxon>
        <taxon>Flavobacteriia</taxon>
        <taxon>Flavobacteriales</taxon>
        <taxon>Flavobacteriaceae</taxon>
        <taxon>Dokdonia</taxon>
    </lineage>
</organism>
<dbReference type="RefSeq" id="WP_379981581.1">
    <property type="nucleotide sequence ID" value="NZ_JBHSFV010000013.1"/>
</dbReference>
<dbReference type="InterPro" id="IPR036249">
    <property type="entry name" value="Thioredoxin-like_sf"/>
</dbReference>
<dbReference type="PROSITE" id="PS51352">
    <property type="entry name" value="THIOREDOXIN_2"/>
    <property type="match status" value="1"/>
</dbReference>
<dbReference type="PANTHER" id="PTHR42852">
    <property type="entry name" value="THIOL:DISULFIDE INTERCHANGE PROTEIN DSBE"/>
    <property type="match status" value="1"/>
</dbReference>
<evidence type="ECO:0000313" key="3">
    <source>
        <dbReference type="EMBL" id="MFC4635903.1"/>
    </source>
</evidence>
<comment type="caution">
    <text evidence="3">The sequence shown here is derived from an EMBL/GenBank/DDBJ whole genome shotgun (WGS) entry which is preliminary data.</text>
</comment>
<gene>
    <name evidence="3" type="ORF">ACFO3O_18475</name>
</gene>
<feature type="domain" description="Thioredoxin" evidence="2">
    <location>
        <begin position="121"/>
        <end position="259"/>
    </location>
</feature>
<dbReference type="PROSITE" id="PS51257">
    <property type="entry name" value="PROKAR_LIPOPROTEIN"/>
    <property type="match status" value="1"/>
</dbReference>
<dbReference type="InterPro" id="IPR050553">
    <property type="entry name" value="Thioredoxin_ResA/DsbE_sf"/>
</dbReference>
<name>A0ABV9I138_9FLAO</name>
<feature type="signal peptide" evidence="1">
    <location>
        <begin position="1"/>
        <end position="23"/>
    </location>
</feature>
<proteinExistence type="predicted"/>
<reference evidence="4" key="1">
    <citation type="journal article" date="2019" name="Int. J. Syst. Evol. Microbiol.">
        <title>The Global Catalogue of Microorganisms (GCM) 10K type strain sequencing project: providing services to taxonomists for standard genome sequencing and annotation.</title>
        <authorList>
            <consortium name="The Broad Institute Genomics Platform"/>
            <consortium name="The Broad Institute Genome Sequencing Center for Infectious Disease"/>
            <person name="Wu L."/>
            <person name="Ma J."/>
        </authorList>
    </citation>
    <scope>NUCLEOTIDE SEQUENCE [LARGE SCALE GENOMIC DNA]</scope>
    <source>
        <strain evidence="4">YJ-61-S</strain>
    </source>
</reference>
<keyword evidence="1" id="KW-0732">Signal</keyword>
<dbReference type="InterPro" id="IPR013766">
    <property type="entry name" value="Thioredoxin_domain"/>
</dbReference>
<dbReference type="Proteomes" id="UP001596043">
    <property type="component" value="Unassembled WGS sequence"/>
</dbReference>
<dbReference type="InterPro" id="IPR000866">
    <property type="entry name" value="AhpC/TSA"/>
</dbReference>
<evidence type="ECO:0000313" key="4">
    <source>
        <dbReference type="Proteomes" id="UP001596043"/>
    </source>
</evidence>
<accession>A0ABV9I138</accession>
<dbReference type="Pfam" id="PF00578">
    <property type="entry name" value="AhpC-TSA"/>
    <property type="match status" value="1"/>
</dbReference>
<sequence>MIFRTTLQLICICFLMLITSCKNDTTATEKSIIEGLTEVPQSEWGAFGTELDNLKFFDRDGTELSEEETDIYLSSGAQPKLYTDENDILKLGIIEPPTEEEKKVMEEMMARFQAEEEKLQESIGTPAWRFDLVDYDGKRVTSDDLKGKVTVVNFWFKECKPCIQEMPELNELVSSFKSNENVQFFGFSTTEKDQLPSFFEKHDFDYRIIPDSQSYAMATGVTGYPTNMIIDQQGNITFLKTGFIPGIAENIKKEIQKLL</sequence>
<feature type="chain" id="PRO_5046792015" evidence="1">
    <location>
        <begin position="24"/>
        <end position="259"/>
    </location>
</feature>
<dbReference type="SUPFAM" id="SSF52833">
    <property type="entry name" value="Thioredoxin-like"/>
    <property type="match status" value="1"/>
</dbReference>
<dbReference type="PANTHER" id="PTHR42852:SF13">
    <property type="entry name" value="PROTEIN DIPZ"/>
    <property type="match status" value="1"/>
</dbReference>
<dbReference type="EMBL" id="JBHSFV010000013">
    <property type="protein sequence ID" value="MFC4635903.1"/>
    <property type="molecule type" value="Genomic_DNA"/>
</dbReference>
<dbReference type="Gene3D" id="3.40.30.10">
    <property type="entry name" value="Glutaredoxin"/>
    <property type="match status" value="1"/>
</dbReference>